<evidence type="ECO:0000313" key="1">
    <source>
        <dbReference type="EMBL" id="VAW99915.1"/>
    </source>
</evidence>
<accession>A0A3B1A2B6</accession>
<dbReference type="AlphaFoldDB" id="A0A3B1A2B6"/>
<dbReference type="EMBL" id="UOFS01000041">
    <property type="protein sequence ID" value="VAW99915.1"/>
    <property type="molecule type" value="Genomic_DNA"/>
</dbReference>
<proteinExistence type="predicted"/>
<organism evidence="1">
    <name type="scientific">hydrothermal vent metagenome</name>
    <dbReference type="NCBI Taxonomy" id="652676"/>
    <lineage>
        <taxon>unclassified sequences</taxon>
        <taxon>metagenomes</taxon>
        <taxon>ecological metagenomes</taxon>
    </lineage>
</organism>
<reference evidence="1" key="1">
    <citation type="submission" date="2018-06" db="EMBL/GenBank/DDBJ databases">
        <authorList>
            <person name="Zhirakovskaya E."/>
        </authorList>
    </citation>
    <scope>NUCLEOTIDE SEQUENCE</scope>
</reference>
<sequence length="72" mass="7517">MKKVIRDVVDFLTTNNADPTHVSEPNFESGLVTFKSEIGTTCDLGIQNIAITPGASSTCGGGNCSCSSCCSW</sequence>
<protein>
    <submittedName>
        <fullName evidence="1">Uncharacterized protein</fullName>
    </submittedName>
</protein>
<name>A0A3B1A2B6_9ZZZZ</name>
<gene>
    <name evidence="1" type="ORF">MNBD_GAMMA22-1922</name>
</gene>